<accession>A0AAE6H2Y5</accession>
<organism evidence="1 2">
    <name type="scientific">Dione juno nucleopolyhedrovirus</name>
    <dbReference type="NCBI Taxonomy" id="2594175"/>
    <lineage>
        <taxon>Viruses</taxon>
        <taxon>Viruses incertae sedis</taxon>
        <taxon>Naldaviricetes</taxon>
        <taxon>Lefavirales</taxon>
        <taxon>Baculoviridae</taxon>
        <taxon>Alphabaculovirus</taxon>
        <taxon>Alphabaculovirus dijunonis</taxon>
    </lineage>
</organism>
<gene>
    <name evidence="1" type="ORF">DijuNPV-ORF-122</name>
</gene>
<proteinExistence type="predicted"/>
<evidence type="ECO:0000313" key="2">
    <source>
        <dbReference type="Proteomes" id="UP000831804"/>
    </source>
</evidence>
<name>A0AAE6H2Y5_9ABAC</name>
<sequence>MYPKKVDGDNAKPLTQQLDRINEIKRKIIVESQHFEKIKRLTKDTSELSDLQRRVMNSRQHFLNFGVQNF</sequence>
<dbReference type="Pfam" id="PF06034">
    <property type="entry name" value="DUF919"/>
    <property type="match status" value="1"/>
</dbReference>
<evidence type="ECO:0000313" key="1">
    <source>
        <dbReference type="EMBL" id="QDL57061.1"/>
    </source>
</evidence>
<dbReference type="EMBL" id="MK558262">
    <property type="protein sequence ID" value="QDL57061.1"/>
    <property type="molecule type" value="Genomic_DNA"/>
</dbReference>
<protein>
    <submittedName>
        <fullName evidence="1">Uncharacterized protein</fullName>
    </submittedName>
</protein>
<dbReference type="InterPro" id="IPR009265">
    <property type="entry name" value="AcMNPV_Orf29"/>
</dbReference>
<reference evidence="1" key="1">
    <citation type="journal article" date="2019" name="Viruses">
        <title>A Nymphalid-Infecting Group I Alphabaculovirus Isolated from the Major Passion Fruit Caterpillar Pest Dione juno juno (Lepidoptera: Nymphalidae).</title>
        <authorList>
            <person name="Ribeiro B.M."/>
            <person name="Dos Santos E.R."/>
            <person name="Trentin L.B."/>
            <person name="da Silva L.A."/>
            <person name="de Melo F.L."/>
            <person name="Kitajima E.W."/>
            <person name="Ardisson-Araujo D.M.P."/>
        </authorList>
    </citation>
    <scope>NUCLEOTIDE SEQUENCE</scope>
    <source>
        <strain evidence="1">Araguari-MG</strain>
    </source>
</reference>
<keyword evidence="2" id="KW-1185">Reference proteome</keyword>
<dbReference type="Proteomes" id="UP000831804">
    <property type="component" value="Segment"/>
</dbReference>